<dbReference type="Proteomes" id="UP000198935">
    <property type="component" value="Unassembled WGS sequence"/>
</dbReference>
<evidence type="ECO:0000313" key="2">
    <source>
        <dbReference type="EMBL" id="SDZ64368.1"/>
    </source>
</evidence>
<evidence type="ECO:0000313" key="3">
    <source>
        <dbReference type="Proteomes" id="UP000198935"/>
    </source>
</evidence>
<name>A0A1H3UPP2_9BACI</name>
<feature type="region of interest" description="Disordered" evidence="1">
    <location>
        <begin position="48"/>
        <end position="72"/>
    </location>
</feature>
<organism evidence="2 3">
    <name type="scientific">Evansella caseinilytica</name>
    <dbReference type="NCBI Taxonomy" id="1503961"/>
    <lineage>
        <taxon>Bacteria</taxon>
        <taxon>Bacillati</taxon>
        <taxon>Bacillota</taxon>
        <taxon>Bacilli</taxon>
        <taxon>Bacillales</taxon>
        <taxon>Bacillaceae</taxon>
        <taxon>Evansella</taxon>
    </lineage>
</organism>
<accession>A0A1H3UPP2</accession>
<reference evidence="3" key="1">
    <citation type="submission" date="2016-10" db="EMBL/GenBank/DDBJ databases">
        <authorList>
            <person name="Varghese N."/>
            <person name="Submissions S."/>
        </authorList>
    </citation>
    <scope>NUCLEOTIDE SEQUENCE [LARGE SCALE GENOMIC DNA]</scope>
    <source>
        <strain evidence="3">SP</strain>
    </source>
</reference>
<keyword evidence="3" id="KW-1185">Reference proteome</keyword>
<gene>
    <name evidence="2" type="ORF">SAMN05421736_12441</name>
</gene>
<feature type="region of interest" description="Disordered" evidence="1">
    <location>
        <begin position="1"/>
        <end position="33"/>
    </location>
</feature>
<dbReference type="STRING" id="1503961.SAMN05421736_12441"/>
<evidence type="ECO:0000256" key="1">
    <source>
        <dbReference type="SAM" id="MobiDB-lite"/>
    </source>
</evidence>
<feature type="compositionally biased region" description="Basic and acidic residues" evidence="1">
    <location>
        <begin position="53"/>
        <end position="72"/>
    </location>
</feature>
<proteinExistence type="predicted"/>
<dbReference type="AlphaFoldDB" id="A0A1H3UPP2"/>
<protein>
    <recommendedName>
        <fullName evidence="4">DUF4025 domain-containing protein</fullName>
    </recommendedName>
</protein>
<evidence type="ECO:0008006" key="4">
    <source>
        <dbReference type="Google" id="ProtNLM"/>
    </source>
</evidence>
<dbReference type="OrthoDB" id="2476089at2"/>
<dbReference type="InterPro" id="IPR025100">
    <property type="entry name" value="DUF4025"/>
</dbReference>
<dbReference type="EMBL" id="FNPI01000024">
    <property type="protein sequence ID" value="SDZ64368.1"/>
    <property type="molecule type" value="Genomic_DNA"/>
</dbReference>
<dbReference type="Pfam" id="PF13217">
    <property type="entry name" value="DUF4025"/>
    <property type="match status" value="1"/>
</dbReference>
<sequence length="72" mass="8251">MSDKKIADNSYETDDDYSNKEEADQGLAMTHQQVADAYMEGTIDAIIDEVDENEKRRSDNGEKIRREGYTET</sequence>